<dbReference type="SUPFAM" id="SSF56784">
    <property type="entry name" value="HAD-like"/>
    <property type="match status" value="1"/>
</dbReference>
<sequence>MKNIVFDIGNVLVKWSPMDIIKSVFPDQSDPKDLVEKFFKAPVFYDLNLGTVTEKDAIKIYSRDLNLPLHIVENVLAEAKNSLTPVEGGFELLEDAYHAGIPLYCITDNVHEFVQHLKERYTFFNKFKGVIISAEVGILKPSEKIYRCLIDQYDLNPRETVFIDDLAQNTEGAKKVGMQSIQFIDAKDCRQKLIELGFTQLS</sequence>
<dbReference type="AlphaFoldDB" id="A0A4Q7DL64"/>
<dbReference type="RefSeq" id="WP_130153252.1">
    <property type="nucleotide sequence ID" value="NZ_SCFB01000001.1"/>
</dbReference>
<dbReference type="InterPro" id="IPR006439">
    <property type="entry name" value="HAD-SF_hydro_IA"/>
</dbReference>
<protein>
    <submittedName>
        <fullName evidence="1">HAD family phosphatase</fullName>
    </submittedName>
</protein>
<dbReference type="Pfam" id="PF13419">
    <property type="entry name" value="HAD_2"/>
    <property type="match status" value="1"/>
</dbReference>
<evidence type="ECO:0000313" key="2">
    <source>
        <dbReference type="Proteomes" id="UP000293550"/>
    </source>
</evidence>
<dbReference type="InterPro" id="IPR023198">
    <property type="entry name" value="PGP-like_dom2"/>
</dbReference>
<dbReference type="InterPro" id="IPR041492">
    <property type="entry name" value="HAD_2"/>
</dbReference>
<proteinExistence type="predicted"/>
<reference evidence="1 2" key="1">
    <citation type="submission" date="2018-10" db="EMBL/GenBank/DDBJ databases">
        <title>An updated phylogeny of the Alphaproteobacteria reveals that the parasitic Rickettsiales and Holosporales have independent origins.</title>
        <authorList>
            <person name="Munoz-Gomez S.A."/>
            <person name="Hess S."/>
            <person name="Burger G."/>
            <person name="Lang B.F."/>
            <person name="Susko E."/>
            <person name="Slamovits C.H."/>
            <person name="Roger A.J."/>
        </authorList>
    </citation>
    <scope>NUCLEOTIDE SEQUENCE [LARGE SCALE GENOMIC DNA]</scope>
    <source>
        <strain evidence="1">HOLO01</strain>
    </source>
</reference>
<dbReference type="SFLD" id="SFLDG01129">
    <property type="entry name" value="C1.5:_HAD__Beta-PGM__Phosphata"/>
    <property type="match status" value="1"/>
</dbReference>
<dbReference type="CDD" id="cd02603">
    <property type="entry name" value="HAD_sEH-N_like"/>
    <property type="match status" value="1"/>
</dbReference>
<dbReference type="PRINTS" id="PR00413">
    <property type="entry name" value="HADHALOGNASE"/>
</dbReference>
<organism evidence="1 2">
    <name type="scientific">Candidatus Finniella inopinata</name>
    <dbReference type="NCBI Taxonomy" id="1696036"/>
    <lineage>
        <taxon>Bacteria</taxon>
        <taxon>Pseudomonadati</taxon>
        <taxon>Pseudomonadota</taxon>
        <taxon>Alphaproteobacteria</taxon>
        <taxon>Holosporales</taxon>
        <taxon>Candidatus Paracaedibacteraceae</taxon>
        <taxon>Candidatus Finniella</taxon>
    </lineage>
</organism>
<evidence type="ECO:0000313" key="1">
    <source>
        <dbReference type="EMBL" id="RZI47140.1"/>
    </source>
</evidence>
<name>A0A4Q7DL64_9PROT</name>
<dbReference type="PANTHER" id="PTHR43611:SF3">
    <property type="entry name" value="FLAVIN MONONUCLEOTIDE HYDROLASE 1, CHLOROPLATIC"/>
    <property type="match status" value="1"/>
</dbReference>
<dbReference type="NCBIfam" id="TIGR01509">
    <property type="entry name" value="HAD-SF-IA-v3"/>
    <property type="match status" value="1"/>
</dbReference>
<comment type="caution">
    <text evidence="1">The sequence shown here is derived from an EMBL/GenBank/DDBJ whole genome shotgun (WGS) entry which is preliminary data.</text>
</comment>
<dbReference type="EMBL" id="SCFB01000001">
    <property type="protein sequence ID" value="RZI47140.1"/>
    <property type="molecule type" value="Genomic_DNA"/>
</dbReference>
<dbReference type="Gene3D" id="3.40.50.1000">
    <property type="entry name" value="HAD superfamily/HAD-like"/>
    <property type="match status" value="1"/>
</dbReference>
<dbReference type="OrthoDB" id="9807742at2"/>
<dbReference type="InterPro" id="IPR036412">
    <property type="entry name" value="HAD-like_sf"/>
</dbReference>
<keyword evidence="2" id="KW-1185">Reference proteome</keyword>
<gene>
    <name evidence="1" type="ORF">EQU50_00725</name>
</gene>
<dbReference type="SFLD" id="SFLDS00003">
    <property type="entry name" value="Haloacid_Dehalogenase"/>
    <property type="match status" value="1"/>
</dbReference>
<dbReference type="PANTHER" id="PTHR43611">
    <property type="entry name" value="ALPHA-D-GLUCOSE 1-PHOSPHATE PHOSPHATASE"/>
    <property type="match status" value="1"/>
</dbReference>
<dbReference type="InterPro" id="IPR023214">
    <property type="entry name" value="HAD_sf"/>
</dbReference>
<dbReference type="Proteomes" id="UP000293550">
    <property type="component" value="Unassembled WGS sequence"/>
</dbReference>
<dbReference type="Gene3D" id="1.10.150.240">
    <property type="entry name" value="Putative phosphatase, domain 2"/>
    <property type="match status" value="1"/>
</dbReference>
<accession>A0A4Q7DL64</accession>